<dbReference type="InterPro" id="IPR003644">
    <property type="entry name" value="Calx_beta"/>
</dbReference>
<dbReference type="RefSeq" id="WP_152088435.1">
    <property type="nucleotide sequence ID" value="NZ_BIMW01000061.1"/>
</dbReference>
<dbReference type="Gene3D" id="2.60.40.2030">
    <property type="match status" value="3"/>
</dbReference>
<keyword evidence="1" id="KW-0732">Signal</keyword>
<sequence>MENTREILAEIIPEPSDYPNPLPAGFGGDGSVNPLTAAAEIEAALTQVNQQLTEFVASANFQGDLQTAFGASTDVELGATIIEALTQGETPNLKVLSARSMNGADGAFDSVTGTVYLSDAIIHSEKLVDVITEEFGHYIDSQLNEIDSPGDEGELFMRLVNGEALSEADITGLRNQNDWGFIWVGGEPVAVQMSGSPEFAWTRLLGTSSSDGARALTTGSDGSIYVAGWTDGNLDGQINSGGLDAFITKYQPDGSKVWTRLLGTSSWDSAHALTTGRDGSIYVAGYTEGDLDGQTNSGTRDVFITKYQPNGTKAWTRLLGTRGWDYAHALTTGRDGSIYVAGYTEGDLDGQTYSGSDAVITKYQPHGTKDWTRLLGTSSWDSARALTTGSDGSIYVAGWTEGNLDGQTNSGGGDAFITKYQPDGSKAWTRLLGTRVWDYASALTTGSDGSIYVAGETRGNLDGQRNSGGRDAFITKYQPNGTKAWTRLLGTSREDYARALTTGSDGSIYVAGYTEGNLDGQTNSGRSDAFITKFQPNGTKAWTRLLGTRGWDYASALTTGNDGSIYVAGWTYGNLDGQTNSGRSDAFISKLIVDEDEDLPQITIADTRLKEGDSGQTNARFVVRLDSPSSEIVTVRYATANGTATAGEDYRQTTGRLIFQPGQTRQFINVPVFGDTNIEPDETFMVNLRRPQNAELARAQATGTIINDDFPQITIADTEIIEGDSGHKNARFVVTLDNPSPERVTVNYATADGTATAGEDYEHRRGRLIFRPGQTRQVITVPVFGDTKVEPDETFMVNLRRPQNAELARAQATGTILNDDDDDLPQITIADTEIIEGNSGQKNARFVVRLDNPSSERVVVNYATADGTATAGEDYRPMTGRVVFSPGQTSQVINVPVFGDTKVEPDETFRVNLSRPQNATLGRRQAIGTILNDDYDDLPQITIADTEIIEGDSDRTNAGLLVTLDNPSSAGGERDESKGIA</sequence>
<evidence type="ECO:0000313" key="5">
    <source>
        <dbReference type="EMBL" id="GCE93094.1"/>
    </source>
</evidence>
<feature type="domain" description="Calx-beta" evidence="4">
    <location>
        <begin position="701"/>
        <end position="800"/>
    </location>
</feature>
<evidence type="ECO:0000259" key="4">
    <source>
        <dbReference type="SMART" id="SM00237"/>
    </source>
</evidence>
<dbReference type="SUPFAM" id="SSF63829">
    <property type="entry name" value="Calcium-dependent phosphotriesterase"/>
    <property type="match status" value="1"/>
</dbReference>
<dbReference type="Gene3D" id="2.115.10.10">
    <property type="entry name" value="Tachylectin 2"/>
    <property type="match status" value="1"/>
</dbReference>
<dbReference type="PANTHER" id="PTHR35580">
    <property type="entry name" value="CELL SURFACE GLYCOPROTEIN (S-LAYER PROTEIN)-LIKE PROTEIN"/>
    <property type="match status" value="1"/>
</dbReference>
<keyword evidence="2" id="KW-0677">Repeat</keyword>
<dbReference type="PANTHER" id="PTHR35580:SF1">
    <property type="entry name" value="PHYTASE-LIKE DOMAIN-CONTAINING PROTEIN"/>
    <property type="match status" value="1"/>
</dbReference>
<comment type="caution">
    <text evidence="5">The sequence shown here is derived from an EMBL/GenBank/DDBJ whole genome shotgun (WGS) entry which is preliminary data.</text>
</comment>
<keyword evidence="3" id="KW-0106">Calcium</keyword>
<evidence type="ECO:0000313" key="6">
    <source>
        <dbReference type="Proteomes" id="UP000326169"/>
    </source>
</evidence>
<dbReference type="Pfam" id="PF06739">
    <property type="entry name" value="SBBP"/>
    <property type="match status" value="2"/>
</dbReference>
<dbReference type="SUPFAM" id="SSF141072">
    <property type="entry name" value="CalX-like"/>
    <property type="match status" value="3"/>
</dbReference>
<accession>A0A5M3T0T6</accession>
<dbReference type="InterPro" id="IPR013431">
    <property type="entry name" value="Delta_60_rpt"/>
</dbReference>
<name>A0A5M3T0T6_LIMPL</name>
<dbReference type="GeneID" id="301682045"/>
<feature type="domain" description="Calx-beta" evidence="4">
    <location>
        <begin position="815"/>
        <end position="914"/>
    </location>
</feature>
<keyword evidence="6" id="KW-1185">Reference proteome</keyword>
<evidence type="ECO:0000256" key="2">
    <source>
        <dbReference type="ARBA" id="ARBA00022737"/>
    </source>
</evidence>
<feature type="domain" description="Calx-beta" evidence="4">
    <location>
        <begin position="590"/>
        <end position="689"/>
    </location>
</feature>
<evidence type="ECO:0000256" key="3">
    <source>
        <dbReference type="ARBA" id="ARBA00022837"/>
    </source>
</evidence>
<organism evidence="5 6">
    <name type="scientific">Limnospira platensis NIES-46</name>
    <dbReference type="NCBI Taxonomy" id="1236695"/>
    <lineage>
        <taxon>Bacteria</taxon>
        <taxon>Bacillati</taxon>
        <taxon>Cyanobacteriota</taxon>
        <taxon>Cyanophyceae</taxon>
        <taxon>Oscillatoriophycideae</taxon>
        <taxon>Oscillatoriales</taxon>
        <taxon>Sirenicapillariaceae</taxon>
        <taxon>Limnospira</taxon>
    </lineage>
</organism>
<proteinExistence type="predicted"/>
<dbReference type="InterPro" id="IPR038081">
    <property type="entry name" value="CalX-like_sf"/>
</dbReference>
<dbReference type="InterPro" id="IPR010620">
    <property type="entry name" value="SBBP_repeat"/>
</dbReference>
<evidence type="ECO:0000256" key="1">
    <source>
        <dbReference type="ARBA" id="ARBA00022729"/>
    </source>
</evidence>
<dbReference type="InterPro" id="IPR052918">
    <property type="entry name" value="Motility_Chemotaxis_Reg"/>
</dbReference>
<dbReference type="NCBIfam" id="TIGR02608">
    <property type="entry name" value="delta_60_rpt"/>
    <property type="match status" value="5"/>
</dbReference>
<dbReference type="SUPFAM" id="SSF101898">
    <property type="entry name" value="NHL repeat"/>
    <property type="match status" value="1"/>
</dbReference>
<dbReference type="SMART" id="SM00237">
    <property type="entry name" value="Calx_beta"/>
    <property type="match status" value="3"/>
</dbReference>
<dbReference type="EMBL" id="BIMW01000061">
    <property type="protein sequence ID" value="GCE93094.1"/>
    <property type="molecule type" value="Genomic_DNA"/>
</dbReference>
<reference evidence="5 6" key="1">
    <citation type="journal article" date="2019" name="J Genomics">
        <title>The Draft Genome of a Hydrogen-producing Cyanobacterium, Arthrospira platensis NIES-46.</title>
        <authorList>
            <person name="Suzuki S."/>
            <person name="Yamaguchi H."/>
            <person name="Kawachi M."/>
        </authorList>
    </citation>
    <scope>NUCLEOTIDE SEQUENCE [LARGE SCALE GENOMIC DNA]</scope>
    <source>
        <strain evidence="5 6">NIES-46</strain>
    </source>
</reference>
<dbReference type="Pfam" id="PF03160">
    <property type="entry name" value="Calx-beta"/>
    <property type="match status" value="2"/>
</dbReference>
<protein>
    <recommendedName>
        <fullName evidence="4">Calx-beta domain-containing protein</fullName>
    </recommendedName>
</protein>
<gene>
    <name evidence="5" type="ORF">NIES46_11430</name>
</gene>
<dbReference type="Proteomes" id="UP000326169">
    <property type="component" value="Unassembled WGS sequence"/>
</dbReference>